<accession>A0A0B2VVR6</accession>
<dbReference type="EMBL" id="JPKZ01000761">
    <property type="protein sequence ID" value="KHN85524.1"/>
    <property type="molecule type" value="Genomic_DNA"/>
</dbReference>
<reference evidence="1 3" key="1">
    <citation type="submission" date="2014-11" db="EMBL/GenBank/DDBJ databases">
        <title>Genetic blueprint of the zoonotic pathogen Toxocara canis.</title>
        <authorList>
            <person name="Zhu X.-Q."/>
            <person name="Korhonen P.K."/>
            <person name="Cai H."/>
            <person name="Young N.D."/>
            <person name="Nejsum P."/>
            <person name="von Samson-Himmelstjerna G."/>
            <person name="Boag P.R."/>
            <person name="Tan P."/>
            <person name="Li Q."/>
            <person name="Min J."/>
            <person name="Yang Y."/>
            <person name="Wang X."/>
            <person name="Fang X."/>
            <person name="Hall R.S."/>
            <person name="Hofmann A."/>
            <person name="Sternberg P.W."/>
            <person name="Jex A.R."/>
            <person name="Gasser R.B."/>
        </authorList>
    </citation>
    <scope>NUCLEOTIDE SEQUENCE [LARGE SCALE GENOMIC DNA]</scope>
    <source>
        <strain evidence="1">PN_DK_2014</strain>
    </source>
</reference>
<sequence>MLLQREDVCAALRNAYSIPIYLCSEKGIERFDNFSSGNIPVVRHQTFKAGPLPSPEMERISLALSILSTEMRHFEECNTFPNGTQRSGVDPVREEGQRLLCKGEREIGVAAHKIREVLEHVSCVALKITIVVSTIIARSADVHLRD</sequence>
<protein>
    <submittedName>
        <fullName evidence="1">Uncharacterized protein</fullName>
    </submittedName>
</protein>
<organism evidence="1 3">
    <name type="scientific">Toxocara canis</name>
    <name type="common">Canine roundworm</name>
    <dbReference type="NCBI Taxonomy" id="6265"/>
    <lineage>
        <taxon>Eukaryota</taxon>
        <taxon>Metazoa</taxon>
        <taxon>Ecdysozoa</taxon>
        <taxon>Nematoda</taxon>
        <taxon>Chromadorea</taxon>
        <taxon>Rhabditida</taxon>
        <taxon>Spirurina</taxon>
        <taxon>Ascaridomorpha</taxon>
        <taxon>Ascaridoidea</taxon>
        <taxon>Toxocaridae</taxon>
        <taxon>Toxocara</taxon>
    </lineage>
</organism>
<reference evidence="2" key="2">
    <citation type="submission" date="2018-11" db="EMBL/GenBank/DDBJ databases">
        <authorList>
            <consortium name="Pathogen Informatics"/>
        </authorList>
    </citation>
    <scope>NUCLEOTIDE SEQUENCE [LARGE SCALE GENOMIC DNA]</scope>
</reference>
<keyword evidence="3" id="KW-1185">Reference proteome</keyword>
<dbReference type="EMBL" id="UYWY01019478">
    <property type="protein sequence ID" value="VDM37665.1"/>
    <property type="molecule type" value="Genomic_DNA"/>
</dbReference>
<dbReference type="AlphaFoldDB" id="A0A0B2VVR6"/>
<evidence type="ECO:0000313" key="3">
    <source>
        <dbReference type="Proteomes" id="UP000031036"/>
    </source>
</evidence>
<gene>
    <name evidence="1" type="ORF">Tcan_13263</name>
    <name evidence="2" type="ORF">TCNE_LOCUS6352</name>
</gene>
<dbReference type="Proteomes" id="UP000031036">
    <property type="component" value="Unassembled WGS sequence"/>
</dbReference>
<evidence type="ECO:0000313" key="2">
    <source>
        <dbReference type="EMBL" id="VDM37665.1"/>
    </source>
</evidence>
<name>A0A0B2VVR6_TOXCA</name>
<proteinExistence type="predicted"/>
<evidence type="ECO:0000313" key="1">
    <source>
        <dbReference type="EMBL" id="KHN85524.1"/>
    </source>
</evidence>